<dbReference type="GO" id="GO:0016071">
    <property type="term" value="P:mRNA metabolic process"/>
    <property type="evidence" value="ECO:0007669"/>
    <property type="project" value="UniProtKB-ARBA"/>
</dbReference>
<comment type="subcellular location">
    <subcellularLocation>
        <location evidence="1">Nucleus</location>
    </subcellularLocation>
</comment>
<gene>
    <name evidence="7" type="ORF">HF521_008140</name>
</gene>
<evidence type="ECO:0000256" key="2">
    <source>
        <dbReference type="ARBA" id="ARBA00023015"/>
    </source>
</evidence>
<evidence type="ECO:0000313" key="7">
    <source>
        <dbReference type="EMBL" id="KAF7694387.1"/>
    </source>
</evidence>
<dbReference type="PANTHER" id="PTHR15405">
    <property type="entry name" value="PROLINE-RICH NUCLEAR RECEPTOR COACTIVATOR"/>
    <property type="match status" value="1"/>
</dbReference>
<protein>
    <recommendedName>
        <fullName evidence="9">Proline-rich nuclear receptor coactivator 1</fullName>
    </recommendedName>
</protein>
<keyword evidence="5" id="KW-0539">Nucleus</keyword>
<keyword evidence="2" id="KW-0805">Transcription regulation</keyword>
<evidence type="ECO:0000313" key="8">
    <source>
        <dbReference type="Proteomes" id="UP000606274"/>
    </source>
</evidence>
<evidence type="ECO:0000256" key="6">
    <source>
        <dbReference type="SAM" id="MobiDB-lite"/>
    </source>
</evidence>
<feature type="compositionally biased region" description="Basic and acidic residues" evidence="6">
    <location>
        <begin position="143"/>
        <end position="158"/>
    </location>
</feature>
<evidence type="ECO:0000256" key="4">
    <source>
        <dbReference type="ARBA" id="ARBA00023163"/>
    </source>
</evidence>
<feature type="compositionally biased region" description="Basic and acidic residues" evidence="6">
    <location>
        <begin position="195"/>
        <end position="206"/>
    </location>
</feature>
<proteinExistence type="predicted"/>
<feature type="compositionally biased region" description="Basic residues" evidence="6">
    <location>
        <begin position="71"/>
        <end position="82"/>
    </location>
</feature>
<keyword evidence="3" id="KW-0010">Activator</keyword>
<keyword evidence="8" id="KW-1185">Reference proteome</keyword>
<dbReference type="OrthoDB" id="8959733at2759"/>
<evidence type="ECO:0000256" key="1">
    <source>
        <dbReference type="ARBA" id="ARBA00004123"/>
    </source>
</evidence>
<sequence>MVKEAILDPPYLMHPPLLCSSSSGLGIIMLAVDSCLDNVENNEPTRVVSCSNLNKSLTRRALLKKGGGGGHGHHQHQHRVRVQSRITSNQKQVSVLRSNTTRLTDINNNNHHHHLSTSTIINDLKNTSPNKSTELQTNTPSKEVLKSKAGKTERASDKHRTHAPNVNTRSSRHAKYESRDRKRSLSSAETQRNTKNAEETLKDAEKTYAGAKFSEPPSPSVLPKPPSHWVGENGPRHSDNSREQMSVHLKTILKVQSKP</sequence>
<feature type="compositionally biased region" description="Polar residues" evidence="6">
    <location>
        <begin position="116"/>
        <end position="141"/>
    </location>
</feature>
<feature type="compositionally biased region" description="Polar residues" evidence="6">
    <location>
        <begin position="185"/>
        <end position="194"/>
    </location>
</feature>
<evidence type="ECO:0000256" key="5">
    <source>
        <dbReference type="ARBA" id="ARBA00023242"/>
    </source>
</evidence>
<keyword evidence="4" id="KW-0804">Transcription</keyword>
<dbReference type="Proteomes" id="UP000606274">
    <property type="component" value="Unassembled WGS sequence"/>
</dbReference>
<feature type="compositionally biased region" description="Pro residues" evidence="6">
    <location>
        <begin position="216"/>
        <end position="226"/>
    </location>
</feature>
<accession>A0A8T0AQT4</accession>
<reference evidence="7" key="1">
    <citation type="submission" date="2020-08" db="EMBL/GenBank/DDBJ databases">
        <title>Chromosome-level assembly of Southern catfish (Silurus meridionalis) provides insights into visual adaptation to the nocturnal and benthic lifestyles.</title>
        <authorList>
            <person name="Zhang Y."/>
            <person name="Wang D."/>
            <person name="Peng Z."/>
        </authorList>
    </citation>
    <scope>NUCLEOTIDE SEQUENCE</scope>
    <source>
        <strain evidence="7">SWU-2019-XX</strain>
        <tissue evidence="7">Muscle</tissue>
    </source>
</reference>
<comment type="caution">
    <text evidence="7">The sequence shown here is derived from an EMBL/GenBank/DDBJ whole genome shotgun (WGS) entry which is preliminary data.</text>
</comment>
<evidence type="ECO:0008006" key="9">
    <source>
        <dbReference type="Google" id="ProtNLM"/>
    </source>
</evidence>
<organism evidence="7 8">
    <name type="scientific">Silurus meridionalis</name>
    <name type="common">Southern catfish</name>
    <name type="synonym">Silurus soldatovi meridionalis</name>
    <dbReference type="NCBI Taxonomy" id="175797"/>
    <lineage>
        <taxon>Eukaryota</taxon>
        <taxon>Metazoa</taxon>
        <taxon>Chordata</taxon>
        <taxon>Craniata</taxon>
        <taxon>Vertebrata</taxon>
        <taxon>Euteleostomi</taxon>
        <taxon>Actinopterygii</taxon>
        <taxon>Neopterygii</taxon>
        <taxon>Teleostei</taxon>
        <taxon>Ostariophysi</taxon>
        <taxon>Siluriformes</taxon>
        <taxon>Siluridae</taxon>
        <taxon>Silurus</taxon>
    </lineage>
</organism>
<dbReference type="AlphaFoldDB" id="A0A8T0AQT4"/>
<feature type="compositionally biased region" description="Polar residues" evidence="6">
    <location>
        <begin position="84"/>
        <end position="106"/>
    </location>
</feature>
<feature type="region of interest" description="Disordered" evidence="6">
    <location>
        <begin position="65"/>
        <end position="245"/>
    </location>
</feature>
<dbReference type="GO" id="GO:0005634">
    <property type="term" value="C:nucleus"/>
    <property type="evidence" value="ECO:0007669"/>
    <property type="project" value="UniProtKB-SubCell"/>
</dbReference>
<evidence type="ECO:0000256" key="3">
    <source>
        <dbReference type="ARBA" id="ARBA00023159"/>
    </source>
</evidence>
<dbReference type="InterPro" id="IPR026780">
    <property type="entry name" value="PNRC1/2"/>
</dbReference>
<dbReference type="InterPro" id="IPR028322">
    <property type="entry name" value="PNRC-like_rgn"/>
</dbReference>
<dbReference type="Pfam" id="PF15365">
    <property type="entry name" value="PNRC"/>
    <property type="match status" value="1"/>
</dbReference>
<dbReference type="EMBL" id="JABFDY010000018">
    <property type="protein sequence ID" value="KAF7694387.1"/>
    <property type="molecule type" value="Genomic_DNA"/>
</dbReference>
<name>A0A8T0AQT4_SILME</name>